<evidence type="ECO:0000313" key="2">
    <source>
        <dbReference type="EMBL" id="MPC36024.1"/>
    </source>
</evidence>
<sequence length="350" mass="39007">MVHVGCVAVAGVLTLLLACWFLVSCLRRRCNKEPHFRYFRDSETSEDDDEAFLRSRVTFLSRQSLLALGEGVLLGPGGFSSVRKVVYNGTEMVVKTMLDVRSVKPLLREGRMLVEVEGAGGVPKLLAVCLHPPTLVQVYCGDTYMEYVQHCSVGGFLDSLVAIARLLGEIHAKDICHNDVRMQNITFTGSVRVPVFHLIDLGLTCRFGQVGGELAWGDKGRCNLDWSVPSRRHSHEDCGLCNENEDDSATDKTEWQLLTCLAPEVVFLNPCFSSADVYGFGALVGQVMQQHRSSRILLPLWRMVKMCMALNQKRRCLLTCATRNITKLKERLSPDQLELPLLGPPHSTVE</sequence>
<organism evidence="2 3">
    <name type="scientific">Portunus trituberculatus</name>
    <name type="common">Swimming crab</name>
    <name type="synonym">Neptunus trituberculatus</name>
    <dbReference type="NCBI Taxonomy" id="210409"/>
    <lineage>
        <taxon>Eukaryota</taxon>
        <taxon>Metazoa</taxon>
        <taxon>Ecdysozoa</taxon>
        <taxon>Arthropoda</taxon>
        <taxon>Crustacea</taxon>
        <taxon>Multicrustacea</taxon>
        <taxon>Malacostraca</taxon>
        <taxon>Eumalacostraca</taxon>
        <taxon>Eucarida</taxon>
        <taxon>Decapoda</taxon>
        <taxon>Pleocyemata</taxon>
        <taxon>Brachyura</taxon>
        <taxon>Eubrachyura</taxon>
        <taxon>Portunoidea</taxon>
        <taxon>Portunidae</taxon>
        <taxon>Portuninae</taxon>
        <taxon>Portunus</taxon>
    </lineage>
</organism>
<dbReference type="PROSITE" id="PS50011">
    <property type="entry name" value="PROTEIN_KINASE_DOM"/>
    <property type="match status" value="1"/>
</dbReference>
<reference evidence="2 3" key="1">
    <citation type="submission" date="2019-05" db="EMBL/GenBank/DDBJ databases">
        <title>Another draft genome of Portunus trituberculatus and its Hox gene families provides insights of decapod evolution.</title>
        <authorList>
            <person name="Jeong J.-H."/>
            <person name="Song I."/>
            <person name="Kim S."/>
            <person name="Choi T."/>
            <person name="Kim D."/>
            <person name="Ryu S."/>
            <person name="Kim W."/>
        </authorList>
    </citation>
    <scope>NUCLEOTIDE SEQUENCE [LARGE SCALE GENOMIC DNA]</scope>
    <source>
        <tissue evidence="2">Muscle</tissue>
    </source>
</reference>
<gene>
    <name evidence="2" type="ORF">E2C01_029468</name>
</gene>
<protein>
    <recommendedName>
        <fullName evidence="1">Protein kinase domain-containing protein</fullName>
    </recommendedName>
</protein>
<dbReference type="SUPFAM" id="SSF56112">
    <property type="entry name" value="Protein kinase-like (PK-like)"/>
    <property type="match status" value="1"/>
</dbReference>
<dbReference type="GO" id="GO:0004672">
    <property type="term" value="F:protein kinase activity"/>
    <property type="evidence" value="ECO:0007669"/>
    <property type="project" value="InterPro"/>
</dbReference>
<dbReference type="InterPro" id="IPR011009">
    <property type="entry name" value="Kinase-like_dom_sf"/>
</dbReference>
<dbReference type="EMBL" id="VSRR010003409">
    <property type="protein sequence ID" value="MPC36024.1"/>
    <property type="molecule type" value="Genomic_DNA"/>
</dbReference>
<proteinExistence type="predicted"/>
<accession>A0A5B7EUN9</accession>
<dbReference type="OrthoDB" id="6349622at2759"/>
<dbReference type="InterPro" id="IPR000719">
    <property type="entry name" value="Prot_kinase_dom"/>
</dbReference>
<dbReference type="AlphaFoldDB" id="A0A5B7EUN9"/>
<keyword evidence="3" id="KW-1185">Reference proteome</keyword>
<dbReference type="Pfam" id="PF07714">
    <property type="entry name" value="PK_Tyr_Ser-Thr"/>
    <property type="match status" value="1"/>
</dbReference>
<dbReference type="SMART" id="SM00220">
    <property type="entry name" value="S_TKc"/>
    <property type="match status" value="1"/>
</dbReference>
<dbReference type="InterPro" id="IPR001245">
    <property type="entry name" value="Ser-Thr/Tyr_kinase_cat_dom"/>
</dbReference>
<dbReference type="Gene3D" id="1.10.510.10">
    <property type="entry name" value="Transferase(Phosphotransferase) domain 1"/>
    <property type="match status" value="1"/>
</dbReference>
<feature type="domain" description="Protein kinase" evidence="1">
    <location>
        <begin position="68"/>
        <end position="350"/>
    </location>
</feature>
<dbReference type="Proteomes" id="UP000324222">
    <property type="component" value="Unassembled WGS sequence"/>
</dbReference>
<evidence type="ECO:0000313" key="3">
    <source>
        <dbReference type="Proteomes" id="UP000324222"/>
    </source>
</evidence>
<dbReference type="GO" id="GO:0005524">
    <property type="term" value="F:ATP binding"/>
    <property type="evidence" value="ECO:0007669"/>
    <property type="project" value="InterPro"/>
</dbReference>
<comment type="caution">
    <text evidence="2">The sequence shown here is derived from an EMBL/GenBank/DDBJ whole genome shotgun (WGS) entry which is preliminary data.</text>
</comment>
<evidence type="ECO:0000259" key="1">
    <source>
        <dbReference type="PROSITE" id="PS50011"/>
    </source>
</evidence>
<name>A0A5B7EUN9_PORTR</name>